<evidence type="ECO:0000313" key="7">
    <source>
        <dbReference type="Proteomes" id="UP000799777"/>
    </source>
</evidence>
<feature type="transmembrane region" description="Helical" evidence="5">
    <location>
        <begin position="176"/>
        <end position="195"/>
    </location>
</feature>
<comment type="subcellular location">
    <subcellularLocation>
        <location evidence="1">Membrane</location>
        <topology evidence="1">Multi-pass membrane protein</topology>
    </subcellularLocation>
</comment>
<dbReference type="Proteomes" id="UP000799777">
    <property type="component" value="Unassembled WGS sequence"/>
</dbReference>
<evidence type="ECO:0000256" key="1">
    <source>
        <dbReference type="ARBA" id="ARBA00004141"/>
    </source>
</evidence>
<dbReference type="InterPro" id="IPR005828">
    <property type="entry name" value="MFS_sugar_transport-like"/>
</dbReference>
<dbReference type="SUPFAM" id="SSF103473">
    <property type="entry name" value="MFS general substrate transporter"/>
    <property type="match status" value="1"/>
</dbReference>
<dbReference type="SUPFAM" id="SSF51735">
    <property type="entry name" value="NAD(P)-binding Rossmann-fold domains"/>
    <property type="match status" value="1"/>
</dbReference>
<dbReference type="InterPro" id="IPR036259">
    <property type="entry name" value="MFS_trans_sf"/>
</dbReference>
<dbReference type="InterPro" id="IPR050360">
    <property type="entry name" value="MFS_Sugar_Transporters"/>
</dbReference>
<feature type="transmembrane region" description="Helical" evidence="5">
    <location>
        <begin position="106"/>
        <end position="123"/>
    </location>
</feature>
<evidence type="ECO:0000256" key="5">
    <source>
        <dbReference type="SAM" id="Phobius"/>
    </source>
</evidence>
<feature type="transmembrane region" description="Helical" evidence="5">
    <location>
        <begin position="201"/>
        <end position="220"/>
    </location>
</feature>
<reference evidence="6" key="1">
    <citation type="journal article" date="2020" name="Stud. Mycol.">
        <title>101 Dothideomycetes genomes: a test case for predicting lifestyles and emergence of pathogens.</title>
        <authorList>
            <person name="Haridas S."/>
            <person name="Albert R."/>
            <person name="Binder M."/>
            <person name="Bloem J."/>
            <person name="Labutti K."/>
            <person name="Salamov A."/>
            <person name="Andreopoulos B."/>
            <person name="Baker S."/>
            <person name="Barry K."/>
            <person name="Bills G."/>
            <person name="Bluhm B."/>
            <person name="Cannon C."/>
            <person name="Castanera R."/>
            <person name="Culley D."/>
            <person name="Daum C."/>
            <person name="Ezra D."/>
            <person name="Gonzalez J."/>
            <person name="Henrissat B."/>
            <person name="Kuo A."/>
            <person name="Liang C."/>
            <person name="Lipzen A."/>
            <person name="Lutzoni F."/>
            <person name="Magnuson J."/>
            <person name="Mondo S."/>
            <person name="Nolan M."/>
            <person name="Ohm R."/>
            <person name="Pangilinan J."/>
            <person name="Park H.-J."/>
            <person name="Ramirez L."/>
            <person name="Alfaro M."/>
            <person name="Sun H."/>
            <person name="Tritt A."/>
            <person name="Yoshinaga Y."/>
            <person name="Zwiers L.-H."/>
            <person name="Turgeon B."/>
            <person name="Goodwin S."/>
            <person name="Spatafora J."/>
            <person name="Crous P."/>
            <person name="Grigoriev I."/>
        </authorList>
    </citation>
    <scope>NUCLEOTIDE SEQUENCE</scope>
    <source>
        <strain evidence="6">CBS 110217</strain>
    </source>
</reference>
<dbReference type="InterPro" id="IPR002347">
    <property type="entry name" value="SDR_fam"/>
</dbReference>
<dbReference type="PANTHER" id="PTHR48022:SF38">
    <property type="entry name" value="MAJOR FACILITATOR SUPERFAMILY (MFS) PROFILE DOMAIN-CONTAINING PROTEIN-RELATED"/>
    <property type="match status" value="1"/>
</dbReference>
<dbReference type="AlphaFoldDB" id="A0A9P4GXZ8"/>
<feature type="transmembrane region" description="Helical" evidence="5">
    <location>
        <begin position="301"/>
        <end position="325"/>
    </location>
</feature>
<protein>
    <submittedName>
        <fullName evidence="6">MFS general substrate transporter</fullName>
    </submittedName>
</protein>
<proteinExistence type="predicted"/>
<dbReference type="InterPro" id="IPR005829">
    <property type="entry name" value="Sugar_transporter_CS"/>
</dbReference>
<gene>
    <name evidence="6" type="ORF">EK21DRAFT_118189</name>
</gene>
<dbReference type="EMBL" id="ML978312">
    <property type="protein sequence ID" value="KAF2024040.1"/>
    <property type="molecule type" value="Genomic_DNA"/>
</dbReference>
<dbReference type="Pfam" id="PF00106">
    <property type="entry name" value="adh_short"/>
    <property type="match status" value="1"/>
</dbReference>
<dbReference type="InterPro" id="IPR036291">
    <property type="entry name" value="NAD(P)-bd_dom_sf"/>
</dbReference>
<evidence type="ECO:0000256" key="2">
    <source>
        <dbReference type="ARBA" id="ARBA00022692"/>
    </source>
</evidence>
<dbReference type="GO" id="GO:0016020">
    <property type="term" value="C:membrane"/>
    <property type="evidence" value="ECO:0007669"/>
    <property type="project" value="UniProtKB-SubCell"/>
</dbReference>
<feature type="transmembrane region" description="Helical" evidence="5">
    <location>
        <begin position="135"/>
        <end position="155"/>
    </location>
</feature>
<feature type="transmembrane region" description="Helical" evidence="5">
    <location>
        <begin position="331"/>
        <end position="351"/>
    </location>
</feature>
<name>A0A9P4GXZ8_9PLEO</name>
<keyword evidence="3 5" id="KW-1133">Transmembrane helix</keyword>
<dbReference type="Gene3D" id="3.40.50.720">
    <property type="entry name" value="NAD(P)-binding Rossmann-like Domain"/>
    <property type="match status" value="1"/>
</dbReference>
<organism evidence="6 7">
    <name type="scientific">Setomelanomma holmii</name>
    <dbReference type="NCBI Taxonomy" id="210430"/>
    <lineage>
        <taxon>Eukaryota</taxon>
        <taxon>Fungi</taxon>
        <taxon>Dikarya</taxon>
        <taxon>Ascomycota</taxon>
        <taxon>Pezizomycotina</taxon>
        <taxon>Dothideomycetes</taxon>
        <taxon>Pleosporomycetidae</taxon>
        <taxon>Pleosporales</taxon>
        <taxon>Pleosporineae</taxon>
        <taxon>Phaeosphaeriaceae</taxon>
        <taxon>Setomelanomma</taxon>
    </lineage>
</organism>
<evidence type="ECO:0000256" key="3">
    <source>
        <dbReference type="ARBA" id="ARBA00022989"/>
    </source>
</evidence>
<evidence type="ECO:0000313" key="6">
    <source>
        <dbReference type="EMBL" id="KAF2024040.1"/>
    </source>
</evidence>
<dbReference type="Pfam" id="PF00083">
    <property type="entry name" value="Sugar_tr"/>
    <property type="match status" value="1"/>
</dbReference>
<dbReference type="OrthoDB" id="6612291at2759"/>
<dbReference type="PROSITE" id="PS00217">
    <property type="entry name" value="SUGAR_TRANSPORT_2"/>
    <property type="match status" value="1"/>
</dbReference>
<keyword evidence="2 5" id="KW-0812">Transmembrane</keyword>
<keyword evidence="4 5" id="KW-0472">Membrane</keyword>
<feature type="transmembrane region" description="Helical" evidence="5">
    <location>
        <begin position="232"/>
        <end position="254"/>
    </location>
</feature>
<dbReference type="Gene3D" id="1.20.1250.20">
    <property type="entry name" value="MFS general substrate transporter like domains"/>
    <property type="match status" value="2"/>
</dbReference>
<keyword evidence="7" id="KW-1185">Reference proteome</keyword>
<sequence>MTLDEKRRKGTITYNRLVTVAAAFGSLTYGYCASVIGSTIGQPGWYQFFDLPLQGEPGYGGSLFIMWSATALGRKRNIQIGALLSVLGGALQSGAQNLEMFQAGRFISGLGIGVLVTICPMYLSELAPPAKREWLVGHHAIFLVFGYMLSSWLVLKLKSYRKRMIVGFLTQWGAEFGGPLVINNYLVILFTNLGQTGAMPLILSAVWLTIAGVIYNPLGAWLHDKVNSRRGIFMTGFAGIVLTVSLLVIMLDLYSATTNKAGNTAGVFLVFLYLAFQGTFCDTTMYIYVAEIFPTEIRPIGMGFSLFGQFASSIILLQTAPIGFVQVGWKYYLVIIIWSALFIPVIYFYFLETAGLSLEEINQKFGDDVAVHINDVSEEQRRELDDMSSICPFDANSSSSASSYLKISIPTHITGHAPPPDYPPLHLTGLSKLRWAVKHPPSDPTVIFTGKTVFVTGANTGLGFEAALKYTSKGCAKLILGVRSLEKGTLAKQQILQQSQRQHEPDFIKVLTVDLAGFASVQTFATHPAEECKDTGLDIALFKAGLANPAYTASPTGYEMAMQLNVLSTALMAWLIMPILTSTASRTTSQDREGEAGAKPHLTFVNSIAHTEVQKAWYTQPPLNSSLLAFANSPALFEQRKKYAAVKLLGMSIMWHFALTAPEVVVNSCCPFFCRTELGRNFAAPVKLLFGAAQYFTARTAE</sequence>
<dbReference type="PANTHER" id="PTHR48022">
    <property type="entry name" value="PLASTIDIC GLUCOSE TRANSPORTER 4"/>
    <property type="match status" value="1"/>
</dbReference>
<dbReference type="GO" id="GO:0005351">
    <property type="term" value="F:carbohydrate:proton symporter activity"/>
    <property type="evidence" value="ECO:0007669"/>
    <property type="project" value="TreeGrafter"/>
</dbReference>
<evidence type="ECO:0000256" key="4">
    <source>
        <dbReference type="ARBA" id="ARBA00023136"/>
    </source>
</evidence>
<feature type="transmembrane region" description="Helical" evidence="5">
    <location>
        <begin position="266"/>
        <end position="289"/>
    </location>
</feature>
<comment type="caution">
    <text evidence="6">The sequence shown here is derived from an EMBL/GenBank/DDBJ whole genome shotgun (WGS) entry which is preliminary data.</text>
</comment>
<accession>A0A9P4GXZ8</accession>